<reference evidence="2" key="2">
    <citation type="submission" date="2023-05" db="EMBL/GenBank/DDBJ databases">
        <authorList>
            <consortium name="Lawrence Berkeley National Laboratory"/>
            <person name="Steindorff A."/>
            <person name="Hensen N."/>
            <person name="Bonometti L."/>
            <person name="Westerberg I."/>
            <person name="Brannstrom I.O."/>
            <person name="Guillou S."/>
            <person name="Cros-Aarteil S."/>
            <person name="Calhoun S."/>
            <person name="Haridas S."/>
            <person name="Kuo A."/>
            <person name="Mondo S."/>
            <person name="Pangilinan J."/>
            <person name="Riley R."/>
            <person name="Labutti K."/>
            <person name="Andreopoulos B."/>
            <person name="Lipzen A."/>
            <person name="Chen C."/>
            <person name="Yanf M."/>
            <person name="Daum C."/>
            <person name="Ng V."/>
            <person name="Clum A."/>
            <person name="Ohm R."/>
            <person name="Martin F."/>
            <person name="Silar P."/>
            <person name="Natvig D."/>
            <person name="Lalanne C."/>
            <person name="Gautier V."/>
            <person name="Ament-Velasquez S.L."/>
            <person name="Kruys A."/>
            <person name="Hutchinson M.I."/>
            <person name="Powell A.J."/>
            <person name="Barry K."/>
            <person name="Miller A.N."/>
            <person name="Grigoriev I.V."/>
            <person name="Debuchy R."/>
            <person name="Gladieux P."/>
            <person name="Thoren M.H."/>
            <person name="Johannesson H."/>
        </authorList>
    </citation>
    <scope>NUCLEOTIDE SEQUENCE</scope>
    <source>
        <strain evidence="2">PSN293</strain>
    </source>
</reference>
<feature type="region of interest" description="Disordered" evidence="1">
    <location>
        <begin position="1"/>
        <end position="37"/>
    </location>
</feature>
<reference evidence="2" key="1">
    <citation type="journal article" date="2023" name="Mol. Phylogenet. Evol.">
        <title>Genome-scale phylogeny and comparative genomics of the fungal order Sordariales.</title>
        <authorList>
            <person name="Hensen N."/>
            <person name="Bonometti L."/>
            <person name="Westerberg I."/>
            <person name="Brannstrom I.O."/>
            <person name="Guillou S."/>
            <person name="Cros-Aarteil S."/>
            <person name="Calhoun S."/>
            <person name="Haridas S."/>
            <person name="Kuo A."/>
            <person name="Mondo S."/>
            <person name="Pangilinan J."/>
            <person name="Riley R."/>
            <person name="LaButti K."/>
            <person name="Andreopoulos B."/>
            <person name="Lipzen A."/>
            <person name="Chen C."/>
            <person name="Yan M."/>
            <person name="Daum C."/>
            <person name="Ng V."/>
            <person name="Clum A."/>
            <person name="Steindorff A."/>
            <person name="Ohm R.A."/>
            <person name="Martin F."/>
            <person name="Silar P."/>
            <person name="Natvig D.O."/>
            <person name="Lalanne C."/>
            <person name="Gautier V."/>
            <person name="Ament-Velasquez S.L."/>
            <person name="Kruys A."/>
            <person name="Hutchinson M.I."/>
            <person name="Powell A.J."/>
            <person name="Barry K."/>
            <person name="Miller A.N."/>
            <person name="Grigoriev I.V."/>
            <person name="Debuchy R."/>
            <person name="Gladieux P."/>
            <person name="Hiltunen Thoren M."/>
            <person name="Johannesson H."/>
        </authorList>
    </citation>
    <scope>NUCLEOTIDE SEQUENCE</scope>
    <source>
        <strain evidence="2">PSN293</strain>
    </source>
</reference>
<dbReference type="EMBL" id="MU858584">
    <property type="protein sequence ID" value="KAK4205962.1"/>
    <property type="molecule type" value="Genomic_DNA"/>
</dbReference>
<feature type="compositionally biased region" description="Polar residues" evidence="1">
    <location>
        <begin position="60"/>
        <end position="75"/>
    </location>
</feature>
<name>A0AAN6XYG5_9PEZI</name>
<gene>
    <name evidence="2" type="ORF">QBC37DRAFT_159479</name>
</gene>
<feature type="region of interest" description="Disordered" evidence="1">
    <location>
        <begin position="60"/>
        <end position="131"/>
    </location>
</feature>
<proteinExistence type="predicted"/>
<dbReference type="Proteomes" id="UP001301769">
    <property type="component" value="Unassembled WGS sequence"/>
</dbReference>
<dbReference type="AlphaFoldDB" id="A0AAN6XYG5"/>
<evidence type="ECO:0000313" key="2">
    <source>
        <dbReference type="EMBL" id="KAK4205962.1"/>
    </source>
</evidence>
<keyword evidence="3" id="KW-1185">Reference proteome</keyword>
<organism evidence="2 3">
    <name type="scientific">Rhypophila decipiens</name>
    <dbReference type="NCBI Taxonomy" id="261697"/>
    <lineage>
        <taxon>Eukaryota</taxon>
        <taxon>Fungi</taxon>
        <taxon>Dikarya</taxon>
        <taxon>Ascomycota</taxon>
        <taxon>Pezizomycotina</taxon>
        <taxon>Sordariomycetes</taxon>
        <taxon>Sordariomycetidae</taxon>
        <taxon>Sordariales</taxon>
        <taxon>Naviculisporaceae</taxon>
        <taxon>Rhypophila</taxon>
    </lineage>
</organism>
<accession>A0AAN6XYG5</accession>
<evidence type="ECO:0000256" key="1">
    <source>
        <dbReference type="SAM" id="MobiDB-lite"/>
    </source>
</evidence>
<sequence length="260" mass="28570">MSSCHKPTPNPTKPPTSHSPAFTRHDRPAARLSTSVQPPPLFSAYRLAPLIIIGAASPAPTSTQTITLPSLLPSSDSKHRIPHQKSCLERDTGDCSVSRASSKIHDPTTLNTSHSIPNLPRQPSKVVHPQQPRQWYGCLSKAYEMSSEQTPPNESDQIRDEQGGKPEVEMILAEGPQGVNACGWGFIIWQVGVSVGLLEQWQSWSASLRLILRGRTRAAASGSSGVRESRSCSLYHWLISKLGLDCGDSMLLGRRIWRRR</sequence>
<protein>
    <submittedName>
        <fullName evidence="2">Uncharacterized protein</fullName>
    </submittedName>
</protein>
<evidence type="ECO:0000313" key="3">
    <source>
        <dbReference type="Proteomes" id="UP001301769"/>
    </source>
</evidence>
<comment type="caution">
    <text evidence="2">The sequence shown here is derived from an EMBL/GenBank/DDBJ whole genome shotgun (WGS) entry which is preliminary data.</text>
</comment>